<dbReference type="PANTHER" id="PTHR38899:SF1">
    <property type="entry name" value="PROTEIN KINASE"/>
    <property type="match status" value="1"/>
</dbReference>
<dbReference type="Proteomes" id="UP000011713">
    <property type="component" value="Unassembled WGS sequence"/>
</dbReference>
<evidence type="ECO:0000313" key="1">
    <source>
        <dbReference type="EnsemblProtists" id="HpaP808883"/>
    </source>
</evidence>
<reference evidence="1" key="2">
    <citation type="submission" date="2015-06" db="UniProtKB">
        <authorList>
            <consortium name="EnsemblProtists"/>
        </authorList>
    </citation>
    <scope>IDENTIFICATION</scope>
    <source>
        <strain evidence="1">Emoy2</strain>
    </source>
</reference>
<dbReference type="InParanoid" id="M4BR44"/>
<evidence type="ECO:0000313" key="2">
    <source>
        <dbReference type="Proteomes" id="UP000011713"/>
    </source>
</evidence>
<sequence length="75" mass="8383">MATIVPLGGACFATVESTCRTFAKTLKFVEHPNAEEVLQQVELTSDSFKQICGWEKNLDLSLSRYQMAELRGFPV</sequence>
<protein>
    <submittedName>
        <fullName evidence="1">Uncharacterized protein</fullName>
    </submittedName>
</protein>
<dbReference type="EMBL" id="JH598621">
    <property type="status" value="NOT_ANNOTATED_CDS"/>
    <property type="molecule type" value="Genomic_DNA"/>
</dbReference>
<name>M4BR44_HYAAE</name>
<dbReference type="EnsemblProtists" id="HpaT808883">
    <property type="protein sequence ID" value="HpaP808883"/>
    <property type="gene ID" value="HpaG808883"/>
</dbReference>
<accession>M4BR44</accession>
<dbReference type="PANTHER" id="PTHR38899">
    <property type="entry name" value="DOMAIN OOKINETE PROTEIN, PUTATIVE-RELATED"/>
    <property type="match status" value="1"/>
</dbReference>
<dbReference type="HOGENOM" id="CLU_2676362_0_0_1"/>
<keyword evidence="2" id="KW-1185">Reference proteome</keyword>
<organism evidence="1 2">
    <name type="scientific">Hyaloperonospora arabidopsidis (strain Emoy2)</name>
    <name type="common">Downy mildew agent</name>
    <name type="synonym">Peronospora arabidopsidis</name>
    <dbReference type="NCBI Taxonomy" id="559515"/>
    <lineage>
        <taxon>Eukaryota</taxon>
        <taxon>Sar</taxon>
        <taxon>Stramenopiles</taxon>
        <taxon>Oomycota</taxon>
        <taxon>Peronosporomycetes</taxon>
        <taxon>Peronosporales</taxon>
        <taxon>Peronosporaceae</taxon>
        <taxon>Hyaloperonospora</taxon>
    </lineage>
</organism>
<proteinExistence type="predicted"/>
<reference evidence="2" key="1">
    <citation type="journal article" date="2010" name="Science">
        <title>Signatures of adaptation to obligate biotrophy in the Hyaloperonospora arabidopsidis genome.</title>
        <authorList>
            <person name="Baxter L."/>
            <person name="Tripathy S."/>
            <person name="Ishaque N."/>
            <person name="Boot N."/>
            <person name="Cabral A."/>
            <person name="Kemen E."/>
            <person name="Thines M."/>
            <person name="Ah-Fong A."/>
            <person name="Anderson R."/>
            <person name="Badejoko W."/>
            <person name="Bittner-Eddy P."/>
            <person name="Boore J.L."/>
            <person name="Chibucos M.C."/>
            <person name="Coates M."/>
            <person name="Dehal P."/>
            <person name="Delehaunty K."/>
            <person name="Dong S."/>
            <person name="Downton P."/>
            <person name="Dumas B."/>
            <person name="Fabro G."/>
            <person name="Fronick C."/>
            <person name="Fuerstenberg S.I."/>
            <person name="Fulton L."/>
            <person name="Gaulin E."/>
            <person name="Govers F."/>
            <person name="Hughes L."/>
            <person name="Humphray S."/>
            <person name="Jiang R.H."/>
            <person name="Judelson H."/>
            <person name="Kamoun S."/>
            <person name="Kyung K."/>
            <person name="Meijer H."/>
            <person name="Minx P."/>
            <person name="Morris P."/>
            <person name="Nelson J."/>
            <person name="Phuntumart V."/>
            <person name="Qutob D."/>
            <person name="Rehmany A."/>
            <person name="Rougon-Cardoso A."/>
            <person name="Ryden P."/>
            <person name="Torto-Alalibo T."/>
            <person name="Studholme D."/>
            <person name="Wang Y."/>
            <person name="Win J."/>
            <person name="Wood J."/>
            <person name="Clifton S.W."/>
            <person name="Rogers J."/>
            <person name="Van den Ackerveken G."/>
            <person name="Jones J.D."/>
            <person name="McDowell J.M."/>
            <person name="Beynon J."/>
            <person name="Tyler B.M."/>
        </authorList>
    </citation>
    <scope>NUCLEOTIDE SEQUENCE [LARGE SCALE GENOMIC DNA]</scope>
    <source>
        <strain evidence="2">Emoy2</strain>
    </source>
</reference>
<dbReference type="VEuPathDB" id="FungiDB:HpaG808883"/>
<dbReference type="AlphaFoldDB" id="M4BR44"/>